<reference evidence="1" key="1">
    <citation type="submission" date="2014-11" db="EMBL/GenBank/DDBJ databases">
        <authorList>
            <person name="Amaro Gonzalez C."/>
        </authorList>
    </citation>
    <scope>NUCLEOTIDE SEQUENCE</scope>
</reference>
<name>A0A0E9RAE2_ANGAN</name>
<organism evidence="1">
    <name type="scientific">Anguilla anguilla</name>
    <name type="common">European freshwater eel</name>
    <name type="synonym">Muraena anguilla</name>
    <dbReference type="NCBI Taxonomy" id="7936"/>
    <lineage>
        <taxon>Eukaryota</taxon>
        <taxon>Metazoa</taxon>
        <taxon>Chordata</taxon>
        <taxon>Craniata</taxon>
        <taxon>Vertebrata</taxon>
        <taxon>Euteleostomi</taxon>
        <taxon>Actinopterygii</taxon>
        <taxon>Neopterygii</taxon>
        <taxon>Teleostei</taxon>
        <taxon>Anguilliformes</taxon>
        <taxon>Anguillidae</taxon>
        <taxon>Anguilla</taxon>
    </lineage>
</organism>
<protein>
    <submittedName>
        <fullName evidence="1">Uncharacterized protein</fullName>
    </submittedName>
</protein>
<proteinExistence type="predicted"/>
<accession>A0A0E9RAE2</accession>
<reference evidence="1" key="2">
    <citation type="journal article" date="2015" name="Fish Shellfish Immunol.">
        <title>Early steps in the European eel (Anguilla anguilla)-Vibrio vulnificus interaction in the gills: Role of the RtxA13 toxin.</title>
        <authorList>
            <person name="Callol A."/>
            <person name="Pajuelo D."/>
            <person name="Ebbesson L."/>
            <person name="Teles M."/>
            <person name="MacKenzie S."/>
            <person name="Amaro C."/>
        </authorList>
    </citation>
    <scope>NUCLEOTIDE SEQUENCE</scope>
</reference>
<sequence length="39" mass="4580">MVKHKLECQERFVHDLATNALLNPNRIMLKISNIFKRTG</sequence>
<evidence type="ECO:0000313" key="1">
    <source>
        <dbReference type="EMBL" id="JAH26136.1"/>
    </source>
</evidence>
<dbReference type="EMBL" id="GBXM01082441">
    <property type="protein sequence ID" value="JAH26136.1"/>
    <property type="molecule type" value="Transcribed_RNA"/>
</dbReference>
<dbReference type="AlphaFoldDB" id="A0A0E9RAE2"/>